<keyword evidence="1" id="KW-0812">Transmembrane</keyword>
<reference evidence="2 3" key="1">
    <citation type="submission" date="2023-09" db="EMBL/GenBank/DDBJ databases">
        <authorList>
            <person name="Page C.A."/>
            <person name="Perez-Diaz I.M."/>
        </authorList>
    </citation>
    <scope>NUCLEOTIDE SEQUENCE [LARGE SCALE GENOMIC DNA]</scope>
    <source>
        <strain evidence="2 3">Ll15</strain>
    </source>
</reference>
<feature type="transmembrane region" description="Helical" evidence="1">
    <location>
        <begin position="287"/>
        <end position="304"/>
    </location>
</feature>
<organism evidence="2 3">
    <name type="scientific">Lysinibacillus louembei</name>
    <dbReference type="NCBI Taxonomy" id="1470088"/>
    <lineage>
        <taxon>Bacteria</taxon>
        <taxon>Bacillati</taxon>
        <taxon>Bacillota</taxon>
        <taxon>Bacilli</taxon>
        <taxon>Bacillales</taxon>
        <taxon>Bacillaceae</taxon>
        <taxon>Lysinibacillus</taxon>
    </lineage>
</organism>
<proteinExistence type="predicted"/>
<feature type="transmembrane region" description="Helical" evidence="1">
    <location>
        <begin position="36"/>
        <end position="56"/>
    </location>
</feature>
<dbReference type="EMBL" id="CP137624">
    <property type="protein sequence ID" value="WPK11429.1"/>
    <property type="molecule type" value="Genomic_DNA"/>
</dbReference>
<accession>A0ABZ0RVJ7</accession>
<keyword evidence="1" id="KW-1133">Transmembrane helix</keyword>
<protein>
    <recommendedName>
        <fullName evidence="4">DUF4181 domain-containing protein</fullName>
    </recommendedName>
</protein>
<dbReference type="Proteomes" id="UP001322664">
    <property type="component" value="Chromosome"/>
</dbReference>
<dbReference type="RefSeq" id="WP_319836465.1">
    <property type="nucleotide sequence ID" value="NZ_CP137624.1"/>
</dbReference>
<keyword evidence="1" id="KW-0472">Membrane</keyword>
<keyword evidence="3" id="KW-1185">Reference proteome</keyword>
<evidence type="ECO:0000313" key="2">
    <source>
        <dbReference type="EMBL" id="WPK11429.1"/>
    </source>
</evidence>
<evidence type="ECO:0008006" key="4">
    <source>
        <dbReference type="Google" id="ProtNLM"/>
    </source>
</evidence>
<evidence type="ECO:0000313" key="3">
    <source>
        <dbReference type="Proteomes" id="UP001322664"/>
    </source>
</evidence>
<sequence>MKLDDRLQQITRVQWDEQARLQQKKRLMVRVKRKQLFAPRFALVTIACILLLFYLMDIRQPVQPQQQAQLTDELAKITVLLTDKPERNLNLNSASYVNKKVTTDKQLLAKFQRIVTAPTVVEQAWDGQLTSPENIYQLLLTFQNDKQLYLKFGSHSGVFELYDVYGQKKYVLTNGTELMLLLQQIDDETATSSDWKKYLWGILIVLLLIDAAFISKNRYNRDDYGNKKSLHWSWRILYTIIFMMAFVVSYFYLGTTHAGILCGGIMLTIVLQEYLEVKQGIKRANWLWTSMTIFFVLLVVLLFVI</sequence>
<feature type="transmembrane region" description="Helical" evidence="1">
    <location>
        <begin position="258"/>
        <end position="275"/>
    </location>
</feature>
<evidence type="ECO:0000256" key="1">
    <source>
        <dbReference type="SAM" id="Phobius"/>
    </source>
</evidence>
<feature type="transmembrane region" description="Helical" evidence="1">
    <location>
        <begin position="198"/>
        <end position="215"/>
    </location>
</feature>
<name>A0ABZ0RVJ7_9BACI</name>
<gene>
    <name evidence="2" type="ORF">R6U77_16275</name>
</gene>